<name>A0A329UF16_9FIRM</name>
<keyword evidence="1" id="KW-0732">Signal</keyword>
<sequence>MKHLKKLAALLLVGVLALSLLTACGGGGSTSADAQAETAVMAAINQNRPVNSAKLQNSSELRKIANQDLGAAISGKWGQLSSSFTFKSHTDLKNGKFGYTFIAKCDYKNTDLAKLIKTDTSINSHYMDKWSDVGVVVRTVDGQTYIAISVAIDTSKT</sequence>
<gene>
    <name evidence="2" type="ORF">C4N22_05340</name>
</gene>
<feature type="chain" id="PRO_5038421126" description="Lipoprotein" evidence="1">
    <location>
        <begin position="23"/>
        <end position="157"/>
    </location>
</feature>
<organism evidence="2 3">
    <name type="scientific">Faecalibacterium prausnitzii</name>
    <dbReference type="NCBI Taxonomy" id="853"/>
    <lineage>
        <taxon>Bacteria</taxon>
        <taxon>Bacillati</taxon>
        <taxon>Bacillota</taxon>
        <taxon>Clostridia</taxon>
        <taxon>Eubacteriales</taxon>
        <taxon>Oscillospiraceae</taxon>
        <taxon>Faecalibacterium</taxon>
    </lineage>
</organism>
<dbReference type="Proteomes" id="UP000250583">
    <property type="component" value="Unassembled WGS sequence"/>
</dbReference>
<dbReference type="AlphaFoldDB" id="A0A329UF16"/>
<evidence type="ECO:0008006" key="4">
    <source>
        <dbReference type="Google" id="ProtNLM"/>
    </source>
</evidence>
<accession>A0A329UF16</accession>
<evidence type="ECO:0000256" key="1">
    <source>
        <dbReference type="SAM" id="SignalP"/>
    </source>
</evidence>
<reference evidence="2 3" key="1">
    <citation type="submission" date="2018-02" db="EMBL/GenBank/DDBJ databases">
        <title>Complete genome sequencing of Faecalibacterium prausnitzii strains isolated from the human gut.</title>
        <authorList>
            <person name="Fitzgerald B.C."/>
            <person name="Shkoporov A.N."/>
            <person name="Ross P.R."/>
            <person name="Hill C."/>
        </authorList>
    </citation>
    <scope>NUCLEOTIDE SEQUENCE [LARGE SCALE GENOMIC DNA]</scope>
    <source>
        <strain evidence="2 3">APC923/61-1</strain>
    </source>
</reference>
<dbReference type="OrthoDB" id="9995063at2"/>
<dbReference type="RefSeq" id="WP_112148236.1">
    <property type="nucleotide sequence ID" value="NZ_PRLE01000002.1"/>
</dbReference>
<evidence type="ECO:0000313" key="3">
    <source>
        <dbReference type="Proteomes" id="UP000250583"/>
    </source>
</evidence>
<protein>
    <recommendedName>
        <fullName evidence="4">Lipoprotein</fullName>
    </recommendedName>
</protein>
<comment type="caution">
    <text evidence="2">The sequence shown here is derived from an EMBL/GenBank/DDBJ whole genome shotgun (WGS) entry which is preliminary data.</text>
</comment>
<feature type="signal peptide" evidence="1">
    <location>
        <begin position="1"/>
        <end position="22"/>
    </location>
</feature>
<evidence type="ECO:0000313" key="2">
    <source>
        <dbReference type="EMBL" id="RAW60322.1"/>
    </source>
</evidence>
<dbReference type="EMBL" id="PRLE01000002">
    <property type="protein sequence ID" value="RAW60322.1"/>
    <property type="molecule type" value="Genomic_DNA"/>
</dbReference>
<dbReference type="PROSITE" id="PS51257">
    <property type="entry name" value="PROKAR_LIPOPROTEIN"/>
    <property type="match status" value="1"/>
</dbReference>
<proteinExistence type="predicted"/>